<evidence type="ECO:0008006" key="3">
    <source>
        <dbReference type="Google" id="ProtNLM"/>
    </source>
</evidence>
<accession>A0A8H4V508</accession>
<evidence type="ECO:0000313" key="1">
    <source>
        <dbReference type="EMBL" id="KAF4508055.1"/>
    </source>
</evidence>
<evidence type="ECO:0000313" key="2">
    <source>
        <dbReference type="Proteomes" id="UP000557566"/>
    </source>
</evidence>
<dbReference type="EMBL" id="JAAVMX010000005">
    <property type="protein sequence ID" value="KAF4508055.1"/>
    <property type="molecule type" value="Genomic_DNA"/>
</dbReference>
<dbReference type="Pfam" id="PF09351">
    <property type="entry name" value="DUF1993"/>
    <property type="match status" value="1"/>
</dbReference>
<dbReference type="OrthoDB" id="3724345at2759"/>
<protein>
    <recommendedName>
        <fullName evidence="3">Helix-turn-helix-domain containing protein type</fullName>
    </recommendedName>
</protein>
<dbReference type="Gene3D" id="1.20.120.450">
    <property type="entry name" value="dinb family like domain"/>
    <property type="match status" value="1"/>
</dbReference>
<reference evidence="1 2" key="1">
    <citation type="journal article" date="2020" name="Genome Biol. Evol.">
        <title>A new high-quality draft genome assembly of the Chinese cordyceps Ophiocordyceps sinensis.</title>
        <authorList>
            <person name="Shu R."/>
            <person name="Zhang J."/>
            <person name="Meng Q."/>
            <person name="Zhang H."/>
            <person name="Zhou G."/>
            <person name="Li M."/>
            <person name="Wu P."/>
            <person name="Zhao Y."/>
            <person name="Chen C."/>
            <person name="Qin Q."/>
        </authorList>
    </citation>
    <scope>NUCLEOTIDE SEQUENCE [LARGE SCALE GENOMIC DNA]</scope>
    <source>
        <strain evidence="1 2">IOZ07</strain>
    </source>
</reference>
<comment type="caution">
    <text evidence="1">The sequence shown here is derived from an EMBL/GenBank/DDBJ whole genome shotgun (WGS) entry which is preliminary data.</text>
</comment>
<dbReference type="SUPFAM" id="SSF109854">
    <property type="entry name" value="DinB/YfiT-like putative metalloenzymes"/>
    <property type="match status" value="1"/>
</dbReference>
<sequence length="172" mass="19514">MQYSLYDASVPVARDSLNSLKAILEKGEAQSNAAELPEAKLHDDMFPLTFQVHLATDLAQKMQARLTGKEPLELQKDLKTFKDMYARIDMVQELLSKTDRDTVNKYTEEKVPLRVGPTKEVQITGMGYTNGYALPNIFFHVMAAYAIMRKEGVPLGKMDYLKPYLSQYVESL</sequence>
<dbReference type="PANTHER" id="PTHR36922:SF1">
    <property type="entry name" value="DUF1993 DOMAIN-CONTAINING PROTEIN"/>
    <property type="match status" value="1"/>
</dbReference>
<proteinExistence type="predicted"/>
<gene>
    <name evidence="1" type="ORF">G6O67_004487</name>
</gene>
<keyword evidence="2" id="KW-1185">Reference proteome</keyword>
<dbReference type="PANTHER" id="PTHR36922">
    <property type="entry name" value="BLL2446 PROTEIN"/>
    <property type="match status" value="1"/>
</dbReference>
<dbReference type="InterPro" id="IPR018531">
    <property type="entry name" value="DUF1993"/>
</dbReference>
<name>A0A8H4V508_9HYPO</name>
<dbReference type="AlphaFoldDB" id="A0A8H4V508"/>
<dbReference type="Proteomes" id="UP000557566">
    <property type="component" value="Unassembled WGS sequence"/>
</dbReference>
<dbReference type="InterPro" id="IPR034660">
    <property type="entry name" value="DinB/YfiT-like"/>
</dbReference>
<organism evidence="1 2">
    <name type="scientific">Ophiocordyceps sinensis</name>
    <dbReference type="NCBI Taxonomy" id="72228"/>
    <lineage>
        <taxon>Eukaryota</taxon>
        <taxon>Fungi</taxon>
        <taxon>Dikarya</taxon>
        <taxon>Ascomycota</taxon>
        <taxon>Pezizomycotina</taxon>
        <taxon>Sordariomycetes</taxon>
        <taxon>Hypocreomycetidae</taxon>
        <taxon>Hypocreales</taxon>
        <taxon>Ophiocordycipitaceae</taxon>
        <taxon>Ophiocordyceps</taxon>
    </lineage>
</organism>